<feature type="compositionally biased region" description="Low complexity" evidence="1">
    <location>
        <begin position="211"/>
        <end position="224"/>
    </location>
</feature>
<evidence type="ECO:0000313" key="3">
    <source>
        <dbReference type="EMBL" id="MCI3278336.1"/>
    </source>
</evidence>
<evidence type="ECO:0000256" key="2">
    <source>
        <dbReference type="SAM" id="SignalP"/>
    </source>
</evidence>
<accession>A0ABS9YP06</accession>
<comment type="caution">
    <text evidence="3">The sequence shown here is derived from an EMBL/GenBank/DDBJ whole genome shotgun (WGS) entry which is preliminary data.</text>
</comment>
<gene>
    <name evidence="3" type="ORF">MQP27_45455</name>
</gene>
<evidence type="ECO:0000313" key="4">
    <source>
        <dbReference type="Proteomes" id="UP001165269"/>
    </source>
</evidence>
<dbReference type="EMBL" id="JALDAY010000018">
    <property type="protein sequence ID" value="MCI3278336.1"/>
    <property type="molecule type" value="Genomic_DNA"/>
</dbReference>
<keyword evidence="2" id="KW-0732">Signal</keyword>
<feature type="signal peptide" evidence="2">
    <location>
        <begin position="1"/>
        <end position="29"/>
    </location>
</feature>
<proteinExistence type="predicted"/>
<dbReference type="Proteomes" id="UP001165269">
    <property type="component" value="Unassembled WGS sequence"/>
</dbReference>
<feature type="region of interest" description="Disordered" evidence="1">
    <location>
        <begin position="184"/>
        <end position="224"/>
    </location>
</feature>
<keyword evidence="4" id="KW-1185">Reference proteome</keyword>
<sequence>MRAPHALRTALVAAGLTAAVGLSATAAFAEPAVAVAQHQTKRVHVRTVKLADKVSRAKVFTTGKHRYQAEIRAKGVKYGTLSTKGRTAYANLNGLHVALHPNGKVTSWVERAKPRPKPVVKRVLIASATLADGTSTAKIYKLTANHHEADIYANGVKIGTLVADGRAAYGENNGLHIALRPDGRITSWTEDVPSPDPTPQPDDTDQPEPIDPVTPDTPAVAPVG</sequence>
<organism evidence="3 4">
    <name type="scientific">Streptomyces cylindrosporus</name>
    <dbReference type="NCBI Taxonomy" id="2927583"/>
    <lineage>
        <taxon>Bacteria</taxon>
        <taxon>Bacillati</taxon>
        <taxon>Actinomycetota</taxon>
        <taxon>Actinomycetes</taxon>
        <taxon>Kitasatosporales</taxon>
        <taxon>Streptomycetaceae</taxon>
        <taxon>Streptomyces</taxon>
    </lineage>
</organism>
<evidence type="ECO:0000256" key="1">
    <source>
        <dbReference type="SAM" id="MobiDB-lite"/>
    </source>
</evidence>
<protein>
    <submittedName>
        <fullName evidence="3">Uncharacterized protein</fullName>
    </submittedName>
</protein>
<reference evidence="3" key="1">
    <citation type="submission" date="2022-03" db="EMBL/GenBank/DDBJ databases">
        <title>Streptomyces 7R015 and 7R016 isolated from Barleria lupulina in Thailand.</title>
        <authorList>
            <person name="Kanchanasin P."/>
            <person name="Phongsopitanun W."/>
            <person name="Tanasupawat S."/>
        </authorList>
    </citation>
    <scope>NUCLEOTIDE SEQUENCE</scope>
    <source>
        <strain evidence="3">7R015</strain>
    </source>
</reference>
<name>A0ABS9YP06_9ACTN</name>
<feature type="chain" id="PRO_5046505662" evidence="2">
    <location>
        <begin position="30"/>
        <end position="224"/>
    </location>
</feature>
<dbReference type="RefSeq" id="WP_242776870.1">
    <property type="nucleotide sequence ID" value="NZ_JALDAY010000018.1"/>
</dbReference>